<dbReference type="SUPFAM" id="SSF54117">
    <property type="entry name" value="Interleukin 8-like chemokines"/>
    <property type="match status" value="1"/>
</dbReference>
<protein>
    <submittedName>
        <fullName evidence="8">C-X3-C motif chemokine ligand 1</fullName>
    </submittedName>
</protein>
<evidence type="ECO:0000256" key="4">
    <source>
        <dbReference type="ARBA" id="ARBA00022729"/>
    </source>
</evidence>
<dbReference type="VEuPathDB" id="HostDB:geneid_415651"/>
<proteinExistence type="predicted"/>
<evidence type="ECO:0000256" key="1">
    <source>
        <dbReference type="ARBA" id="ARBA00004613"/>
    </source>
</evidence>
<dbReference type="Reactome" id="R-GGA-416476">
    <property type="pathway name" value="G alpha (q) signalling events"/>
</dbReference>
<evidence type="ECO:0000256" key="6">
    <source>
        <dbReference type="SAM" id="Phobius"/>
    </source>
</evidence>
<dbReference type="Proteomes" id="UP000000539">
    <property type="component" value="Chromosome 11"/>
</dbReference>
<evidence type="ECO:0000313" key="9">
    <source>
        <dbReference type="Proteomes" id="UP000000539"/>
    </source>
</evidence>
<comment type="subcellular location">
    <subcellularLocation>
        <location evidence="1">Secreted</location>
    </subcellularLocation>
</comment>
<keyword evidence="3" id="KW-0964">Secreted</keyword>
<dbReference type="GO" id="GO:0030335">
    <property type="term" value="P:positive regulation of cell migration"/>
    <property type="evidence" value="ECO:0000318"/>
    <property type="project" value="GO_Central"/>
</dbReference>
<keyword evidence="6" id="KW-0812">Transmembrane</keyword>
<dbReference type="GO" id="GO:0061844">
    <property type="term" value="P:antimicrobial humoral immune response mediated by antimicrobial peptide"/>
    <property type="evidence" value="ECO:0000318"/>
    <property type="project" value="GO_Central"/>
</dbReference>
<dbReference type="FunCoup" id="A0A3S5ZPM8">
    <property type="interactions" value="299"/>
</dbReference>
<dbReference type="GO" id="GO:0060326">
    <property type="term" value="P:cell chemotaxis"/>
    <property type="evidence" value="ECO:0000318"/>
    <property type="project" value="GO_Central"/>
</dbReference>
<evidence type="ECO:0000256" key="5">
    <source>
        <dbReference type="SAM" id="MobiDB-lite"/>
    </source>
</evidence>
<evidence type="ECO:0000313" key="8">
    <source>
        <dbReference type="Ensembl" id="ENSGALP00010032546.1"/>
    </source>
</evidence>
<dbReference type="GeneTree" id="ENSGT01100000263482"/>
<feature type="transmembrane region" description="Helical" evidence="6">
    <location>
        <begin position="438"/>
        <end position="461"/>
    </location>
</feature>
<keyword evidence="6" id="KW-1133">Transmembrane helix</keyword>
<dbReference type="PANTHER" id="PTHR12015">
    <property type="entry name" value="SMALL INDUCIBLE CYTOKINE A"/>
    <property type="match status" value="1"/>
</dbReference>
<organism evidence="8 9">
    <name type="scientific">Gallus gallus</name>
    <name type="common">Chicken</name>
    <dbReference type="NCBI Taxonomy" id="9031"/>
    <lineage>
        <taxon>Eukaryota</taxon>
        <taxon>Metazoa</taxon>
        <taxon>Chordata</taxon>
        <taxon>Craniata</taxon>
        <taxon>Vertebrata</taxon>
        <taxon>Euteleostomi</taxon>
        <taxon>Archelosauria</taxon>
        <taxon>Archosauria</taxon>
        <taxon>Dinosauria</taxon>
        <taxon>Saurischia</taxon>
        <taxon>Theropoda</taxon>
        <taxon>Coelurosauria</taxon>
        <taxon>Aves</taxon>
        <taxon>Neognathae</taxon>
        <taxon>Galloanserae</taxon>
        <taxon>Galliformes</taxon>
        <taxon>Phasianidae</taxon>
        <taxon>Phasianinae</taxon>
        <taxon>Gallus</taxon>
    </lineage>
</organism>
<dbReference type="Reactome" id="R-GGA-380108">
    <property type="pathway name" value="Chemokine receptors bind chemokines"/>
</dbReference>
<dbReference type="SMART" id="SM00199">
    <property type="entry name" value="SCY"/>
    <property type="match status" value="1"/>
</dbReference>
<feature type="compositionally biased region" description="Low complexity" evidence="5">
    <location>
        <begin position="186"/>
        <end position="212"/>
    </location>
</feature>
<dbReference type="Gene3D" id="2.40.50.40">
    <property type="match status" value="1"/>
</dbReference>
<reference evidence="8" key="3">
    <citation type="submission" date="2025-09" db="UniProtKB">
        <authorList>
            <consortium name="Ensembl"/>
        </authorList>
    </citation>
    <scope>IDENTIFICATION</scope>
    <source>
        <strain evidence="8">broiler</strain>
    </source>
</reference>
<dbReference type="GO" id="GO:0006954">
    <property type="term" value="P:inflammatory response"/>
    <property type="evidence" value="ECO:0000318"/>
    <property type="project" value="GO_Central"/>
</dbReference>
<dbReference type="InterPro" id="IPR001811">
    <property type="entry name" value="Chemokine_IL8-like_dom"/>
</dbReference>
<accession>A0A3S5ZPM8</accession>
<dbReference type="GO" id="GO:0048020">
    <property type="term" value="F:CCR chemokine receptor binding"/>
    <property type="evidence" value="ECO:0000318"/>
    <property type="project" value="GO_Central"/>
</dbReference>
<sequence length="496" mass="52444">MIVEIHRSWSPVSASYSWNELLQLRCSGGCCRQPGVKLTTHHPSPCSSPASHHGNMRVASLQIPFALRVLCLAAMAGGQPRAPLKCSKWCISFHRAIDQRQIKSYRETEPQCTKKAIIFTTKRNREICANPYEPWVEKIVKKLDQEKASAASPLPRADTSPAAAVPKEPGIFQKHTGLQVPPSPPATAATAASERAPTPAASTEATSKPSPAMQNATHFSAGPSAVTSGVATHSEVVSEANRESLTSAHSTADAVDMALGQRTSYPTAPARDSDSKEEPAGYATSAAGDVRGTTSTSTSDPASISKGLDHPSLPTNVPLDTISARGSTSGTALRSSALPSTPHITEVGMVPSTPQASPSPTQNPTTAIDEGPYVHANKNFSSSAFGTGTLDHLLPSGKQGPLDMLVFTSQIFSDQARAQATGSPSHPPALSSLSGSQMYLVIPVALIGVLIACGVAARWAYVKFEIRPETTSREMVEALLYLKEGHRDNVYPMEVI</sequence>
<dbReference type="InParanoid" id="A0A3S5ZPM8"/>
<gene>
    <name evidence="8" type="primary">CX3CL1</name>
</gene>
<dbReference type="GO" id="GO:0005615">
    <property type="term" value="C:extracellular space"/>
    <property type="evidence" value="ECO:0000318"/>
    <property type="project" value="GO_Central"/>
</dbReference>
<dbReference type="Bgee" id="ENSGALG00000026663">
    <property type="expression patterns" value="Expressed in lung and 10 other cell types or tissues"/>
</dbReference>
<feature type="domain" description="Chemokine interleukin-8-like" evidence="7">
    <location>
        <begin position="83"/>
        <end position="143"/>
    </location>
</feature>
<dbReference type="PANTHER" id="PTHR12015:SF183">
    <property type="entry name" value="C-C MOTIF CHEMOKINE 3"/>
    <property type="match status" value="1"/>
</dbReference>
<reference evidence="8" key="1">
    <citation type="submission" date="2020-11" db="EMBL/GenBank/DDBJ databases">
        <title>Gallus gallus (Chicken) genome, bGalGal1, GRCg7b, maternal haplotype autosomes + Z &amp; W.</title>
        <authorList>
            <person name="Warren W."/>
            <person name="Formenti G."/>
            <person name="Fedrigo O."/>
            <person name="Haase B."/>
            <person name="Mountcastle J."/>
            <person name="Balacco J."/>
            <person name="Tracey A."/>
            <person name="Schneider V."/>
            <person name="Okimoto R."/>
            <person name="Cheng H."/>
            <person name="Hawken R."/>
            <person name="Howe K."/>
            <person name="Jarvis E.D."/>
        </authorList>
    </citation>
    <scope>NUCLEOTIDE SEQUENCE [LARGE SCALE GENOMIC DNA]</scope>
    <source>
        <strain evidence="8">Broiler</strain>
    </source>
</reference>
<dbReference type="SMR" id="A0A3S5ZPM8"/>
<feature type="compositionally biased region" description="Polar residues" evidence="5">
    <location>
        <begin position="292"/>
        <end position="302"/>
    </location>
</feature>
<keyword evidence="4" id="KW-0732">Signal</keyword>
<keyword evidence="2" id="KW-0202">Cytokine</keyword>
<evidence type="ECO:0000259" key="7">
    <source>
        <dbReference type="SMART" id="SM00199"/>
    </source>
</evidence>
<feature type="region of interest" description="Disordered" evidence="5">
    <location>
        <begin position="173"/>
        <end position="315"/>
    </location>
</feature>
<dbReference type="Pfam" id="PF00048">
    <property type="entry name" value="IL8"/>
    <property type="match status" value="1"/>
</dbReference>
<keyword evidence="6" id="KW-0472">Membrane</keyword>
<dbReference type="GO" id="GO:0008009">
    <property type="term" value="F:chemokine activity"/>
    <property type="evidence" value="ECO:0000318"/>
    <property type="project" value="GO_Central"/>
</dbReference>
<name>A0A3S5ZPM8_CHICK</name>
<dbReference type="CDD" id="cd00272">
    <property type="entry name" value="Chemokine_CC"/>
    <property type="match status" value="1"/>
</dbReference>
<dbReference type="STRING" id="9031.ENSGALP00000041151"/>
<dbReference type="Ensembl" id="ENSGALT00010054015.1">
    <property type="protein sequence ID" value="ENSGALP00010032546.1"/>
    <property type="gene ID" value="ENSGALG00010022202.1"/>
</dbReference>
<evidence type="ECO:0000256" key="3">
    <source>
        <dbReference type="ARBA" id="ARBA00022525"/>
    </source>
</evidence>
<keyword evidence="9" id="KW-1185">Reference proteome</keyword>
<dbReference type="AlphaFoldDB" id="A0A3S5ZPM8"/>
<dbReference type="InterPro" id="IPR036048">
    <property type="entry name" value="Interleukin_8-like_sf"/>
</dbReference>
<dbReference type="OrthoDB" id="9445745at2759"/>
<evidence type="ECO:0000256" key="2">
    <source>
        <dbReference type="ARBA" id="ARBA00022514"/>
    </source>
</evidence>
<dbReference type="InterPro" id="IPR039809">
    <property type="entry name" value="Chemokine_b/g/d"/>
</dbReference>
<dbReference type="GO" id="GO:0070098">
    <property type="term" value="P:chemokine-mediated signaling pathway"/>
    <property type="evidence" value="ECO:0000318"/>
    <property type="project" value="GO_Central"/>
</dbReference>
<reference evidence="8" key="2">
    <citation type="submission" date="2025-08" db="UniProtKB">
        <authorList>
            <consortium name="Ensembl"/>
        </authorList>
    </citation>
    <scope>IDENTIFICATION</scope>
    <source>
        <strain evidence="8">broiler</strain>
    </source>
</reference>
<dbReference type="Reactome" id="R-GGA-418594">
    <property type="pathway name" value="G alpha (i) signalling events"/>
</dbReference>
<dbReference type="GlyGen" id="A0A3S5ZPM8">
    <property type="glycosylation" value="1 site"/>
</dbReference>
<dbReference type="PaxDb" id="9031-ENSGALP00000041151"/>